<gene>
    <name evidence="2" type="ORF">Lalb_Chr02g0152681</name>
</gene>
<feature type="compositionally biased region" description="Low complexity" evidence="1">
    <location>
        <begin position="120"/>
        <end position="142"/>
    </location>
</feature>
<feature type="compositionally biased region" description="Polar residues" evidence="1">
    <location>
        <begin position="63"/>
        <end position="83"/>
    </location>
</feature>
<protein>
    <submittedName>
        <fullName evidence="2">Uncharacterized protein</fullName>
    </submittedName>
</protein>
<dbReference type="PANTHER" id="PTHR33318:SF4">
    <property type="entry name" value="OS04G0511700 PROTEIN"/>
    <property type="match status" value="1"/>
</dbReference>
<keyword evidence="3" id="KW-1185">Reference proteome</keyword>
<dbReference type="AlphaFoldDB" id="A0A6A4R1W2"/>
<dbReference type="InterPro" id="IPR039300">
    <property type="entry name" value="JASON"/>
</dbReference>
<comment type="caution">
    <text evidence="2">The sequence shown here is derived from an EMBL/GenBank/DDBJ whole genome shotgun (WGS) entry which is preliminary data.</text>
</comment>
<feature type="compositionally biased region" description="Acidic residues" evidence="1">
    <location>
        <begin position="155"/>
        <end position="186"/>
    </location>
</feature>
<accession>A0A6A4R1W2</accession>
<dbReference type="EMBL" id="WOCE01000002">
    <property type="protein sequence ID" value="KAE9619396.1"/>
    <property type="molecule type" value="Genomic_DNA"/>
</dbReference>
<name>A0A6A4R1W2_LUPAL</name>
<feature type="region of interest" description="Disordered" evidence="1">
    <location>
        <begin position="98"/>
        <end position="187"/>
    </location>
</feature>
<proteinExistence type="predicted"/>
<sequence>MGCFLACFGSSKSTRTKQHSSPKRNSCYKPQHQCVYETFQDHSKSTDVTSSLQNHDKSEEQLRVSTGFSSQLQDKSEEQLSVSTRKKVTFDSNVKTYEPVLQDEEPEKKNIAEGNVEGLTTKPTQSKSSSSTEDSSVTSTGSYPQNHRYQNCRDSDDEVEDDELDYGDSDLSDDDDDEGDNEDFEDGMVYSSPIRVCDNSDDVNSIIGLNLNPNARDRSVYVHPVLNPVENLTQWKVVKSKRTTPLRPQKENYLSSNHESKIAYGTEEESSTKEVAFNFNSGTDISRKLKQEISVDASLSNWLVLPETTPVNKPSSVPCYARTPERTTSQGSVVSREDRPILGALTIEEIRQFSANSSPRKSPSRSPDEMPIIGTVGTYWNFTDSAEDSTSVSGFKGIPNTTSKYREDKRVNWHSTPFEKRLEKALSEGANAEVASTYVPHVF</sequence>
<evidence type="ECO:0000313" key="2">
    <source>
        <dbReference type="EMBL" id="KAE9619396.1"/>
    </source>
</evidence>
<organism evidence="2 3">
    <name type="scientific">Lupinus albus</name>
    <name type="common">White lupine</name>
    <name type="synonym">Lupinus termis</name>
    <dbReference type="NCBI Taxonomy" id="3870"/>
    <lineage>
        <taxon>Eukaryota</taxon>
        <taxon>Viridiplantae</taxon>
        <taxon>Streptophyta</taxon>
        <taxon>Embryophyta</taxon>
        <taxon>Tracheophyta</taxon>
        <taxon>Spermatophyta</taxon>
        <taxon>Magnoliopsida</taxon>
        <taxon>eudicotyledons</taxon>
        <taxon>Gunneridae</taxon>
        <taxon>Pentapetalae</taxon>
        <taxon>rosids</taxon>
        <taxon>fabids</taxon>
        <taxon>Fabales</taxon>
        <taxon>Fabaceae</taxon>
        <taxon>Papilionoideae</taxon>
        <taxon>50 kb inversion clade</taxon>
        <taxon>genistoids sensu lato</taxon>
        <taxon>core genistoids</taxon>
        <taxon>Genisteae</taxon>
        <taxon>Lupinus</taxon>
    </lineage>
</organism>
<dbReference type="PANTHER" id="PTHR33318">
    <property type="entry name" value="ASPARTYL/GLUTAMYL-TRNA(ASN/GLN) AMIDOTRANSFERASE SUBUNIT"/>
    <property type="match status" value="1"/>
</dbReference>
<dbReference type="Proteomes" id="UP000447434">
    <property type="component" value="Chromosome 2"/>
</dbReference>
<feature type="region of interest" description="Disordered" evidence="1">
    <location>
        <begin position="45"/>
        <end position="85"/>
    </location>
</feature>
<reference evidence="3" key="1">
    <citation type="journal article" date="2020" name="Nat. Commun.">
        <title>Genome sequence of the cluster root forming white lupin.</title>
        <authorList>
            <person name="Hufnagel B."/>
            <person name="Marques A."/>
            <person name="Soriano A."/>
            <person name="Marques L."/>
            <person name="Divol F."/>
            <person name="Doumas P."/>
            <person name="Sallet E."/>
            <person name="Mancinotti D."/>
            <person name="Carrere S."/>
            <person name="Marande W."/>
            <person name="Arribat S."/>
            <person name="Keller J."/>
            <person name="Huneau C."/>
            <person name="Blein T."/>
            <person name="Aime D."/>
            <person name="Laguerre M."/>
            <person name="Taylor J."/>
            <person name="Schubert V."/>
            <person name="Nelson M."/>
            <person name="Geu-Flores F."/>
            <person name="Crespi M."/>
            <person name="Gallardo-Guerrero K."/>
            <person name="Delaux P.-M."/>
            <person name="Salse J."/>
            <person name="Berges H."/>
            <person name="Guyot R."/>
            <person name="Gouzy J."/>
            <person name="Peret B."/>
        </authorList>
    </citation>
    <scope>NUCLEOTIDE SEQUENCE [LARGE SCALE GENOMIC DNA]</scope>
    <source>
        <strain evidence="3">cv. Amiga</strain>
    </source>
</reference>
<dbReference type="GO" id="GO:0007142">
    <property type="term" value="P:male meiosis II"/>
    <property type="evidence" value="ECO:0007669"/>
    <property type="project" value="InterPro"/>
</dbReference>
<evidence type="ECO:0000256" key="1">
    <source>
        <dbReference type="SAM" id="MobiDB-lite"/>
    </source>
</evidence>
<feature type="region of interest" description="Disordered" evidence="1">
    <location>
        <begin position="313"/>
        <end position="334"/>
    </location>
</feature>
<evidence type="ECO:0000313" key="3">
    <source>
        <dbReference type="Proteomes" id="UP000447434"/>
    </source>
</evidence>
<dbReference type="OrthoDB" id="1925835at2759"/>